<dbReference type="GO" id="GO:0005975">
    <property type="term" value="P:carbohydrate metabolic process"/>
    <property type="evidence" value="ECO:0007669"/>
    <property type="project" value="InterPro"/>
</dbReference>
<feature type="active site" description="Proton donor" evidence="5">
    <location>
        <position position="211"/>
    </location>
</feature>
<dbReference type="Pfam" id="PF04616">
    <property type="entry name" value="Glyco_hydro_43"/>
    <property type="match status" value="1"/>
</dbReference>
<dbReference type="RefSeq" id="WP_015331446.1">
    <property type="nucleotide sequence ID" value="NC_020054.1"/>
</dbReference>
<dbReference type="Pfam" id="PF03422">
    <property type="entry name" value="CBM_6"/>
    <property type="match status" value="1"/>
</dbReference>
<sequence>MKPKKIDTRLVILALFLTYGTLLAQRSAGDKSVYNEVKTYVNPVLPGDHPDPTMLRVGDDFYHCGSSFHFTPYLPIYHSKDMVHWEVISRVVPPTASFVTDRPSAGIWQGAITYFYGSYWIYFSANGQWFSKASDPKGPWSEPVRVKGDPKTGPLGYDNSIFVDDDGKPYMVIKNGQKTNRIQELGRDGQLTSSVIDLDWVNAKLQYSWAEGPVMCKRNGYYYYFPAGDVSGGQYAMRGKALTADSTQWERLGDFFKPITDPKTGFRRPNHISAPIQLADGTWWTIGQSYEKPLQGADWSGMGRQTSLYQVIWEGDRPWGLAPTTKPVPKPNLPKSGIRWRSAQSDQFDSETLSMNWHFLTKRAANRYSLSARKGWVRLSPDTARVHLMQKETDHYYSAVTRVDLNAGDAATKAGLYLTNGNQRVFVQLYSGFDTGKTLVFKLDTAVRMVPNSIGNVVWLKVERNEHQLSGYYSGDGRKWSSIGAPISAENLDKSQPNFNSWVGTSLGLFAEGKPADFDFFVCKDGFSSLPAVGYSNYYGVEKVGEAAEAGVTNDSDQGGWFMLSGVDLGSGNEAAKQIQVQLSASTSGTLELWLDDLTSGKKMASIPFKSTGGKTDWKTVRQSIKGVSGHHDVFVKFPAGQANVATIKALQFQK</sequence>
<feature type="site" description="Important for catalytic activity, responsible for pKa modulation of the active site Glu and correct orientation of both the proton donor and substrate" evidence="6">
    <location>
        <position position="158"/>
    </location>
</feature>
<dbReference type="CDD" id="cd04084">
    <property type="entry name" value="CBM6_xylanase-like"/>
    <property type="match status" value="1"/>
</dbReference>
<dbReference type="SUPFAM" id="SSF75005">
    <property type="entry name" value="Arabinanase/levansucrase/invertase"/>
    <property type="match status" value="1"/>
</dbReference>
<evidence type="ECO:0000256" key="4">
    <source>
        <dbReference type="ARBA" id="ARBA00023295"/>
    </source>
</evidence>
<dbReference type="GO" id="GO:0004553">
    <property type="term" value="F:hydrolase activity, hydrolyzing O-glycosyl compounds"/>
    <property type="evidence" value="ECO:0007669"/>
    <property type="project" value="InterPro"/>
</dbReference>
<dbReference type="HOGENOM" id="CLU_019255_0_0_10"/>
<dbReference type="OrthoDB" id="9801455at2"/>
<dbReference type="PANTHER" id="PTHR42812:SF12">
    <property type="entry name" value="BETA-XYLOSIDASE-RELATED"/>
    <property type="match status" value="1"/>
</dbReference>
<dbReference type="STRING" id="1166018.FAES_2338"/>
<feature type="active site" description="Proton acceptor" evidence="5">
    <location>
        <position position="51"/>
    </location>
</feature>
<evidence type="ECO:0000259" key="7">
    <source>
        <dbReference type="PROSITE" id="PS51175"/>
    </source>
</evidence>
<dbReference type="EMBL" id="HE796683">
    <property type="protein sequence ID" value="CCH00347.1"/>
    <property type="molecule type" value="Genomic_DNA"/>
</dbReference>
<dbReference type="Gene3D" id="2.115.10.20">
    <property type="entry name" value="Glycosyl hydrolase domain, family 43"/>
    <property type="match status" value="1"/>
</dbReference>
<protein>
    <submittedName>
        <fullName evidence="8">Glycoside hydrolase family 43</fullName>
    </submittedName>
</protein>
<evidence type="ECO:0000256" key="6">
    <source>
        <dbReference type="PIRSR" id="PIRSR606710-2"/>
    </source>
</evidence>
<evidence type="ECO:0000256" key="5">
    <source>
        <dbReference type="PIRSR" id="PIRSR606710-1"/>
    </source>
</evidence>
<reference evidence="8 9" key="1">
    <citation type="journal article" date="2012" name="J. Bacteriol.">
        <title>Genome Sequence of Fibrella aestuarina BUZ 2T, a Filamentous Marine Bacterium.</title>
        <authorList>
            <person name="Filippini M."/>
            <person name="Qi W."/>
            <person name="Blom J."/>
            <person name="Goesmann A."/>
            <person name="Smits T.H."/>
            <person name="Bagheri H.C."/>
        </authorList>
    </citation>
    <scope>NUCLEOTIDE SEQUENCE [LARGE SCALE GENOMIC DNA]</scope>
    <source>
        <strain evidence="9">BUZ 2T</strain>
    </source>
</reference>
<dbReference type="GO" id="GO:0030246">
    <property type="term" value="F:carbohydrate binding"/>
    <property type="evidence" value="ECO:0007669"/>
    <property type="project" value="InterPro"/>
</dbReference>
<dbReference type="PANTHER" id="PTHR42812">
    <property type="entry name" value="BETA-XYLOSIDASE"/>
    <property type="match status" value="1"/>
</dbReference>
<evidence type="ECO:0000313" key="8">
    <source>
        <dbReference type="EMBL" id="CCH00347.1"/>
    </source>
</evidence>
<dbReference type="PROSITE" id="PS51175">
    <property type="entry name" value="CBM6"/>
    <property type="match status" value="1"/>
</dbReference>
<dbReference type="InterPro" id="IPR041542">
    <property type="entry name" value="GH43_C2"/>
</dbReference>
<dbReference type="Gene3D" id="2.60.120.260">
    <property type="entry name" value="Galactose-binding domain-like"/>
    <property type="match status" value="1"/>
</dbReference>
<accession>I0K894</accession>
<dbReference type="InterPro" id="IPR006710">
    <property type="entry name" value="Glyco_hydro_43"/>
</dbReference>
<dbReference type="Pfam" id="PF17851">
    <property type="entry name" value="GH43_C2"/>
    <property type="match status" value="1"/>
</dbReference>
<organism evidence="8 9">
    <name type="scientific">Fibrella aestuarina BUZ 2</name>
    <dbReference type="NCBI Taxonomy" id="1166018"/>
    <lineage>
        <taxon>Bacteria</taxon>
        <taxon>Pseudomonadati</taxon>
        <taxon>Bacteroidota</taxon>
        <taxon>Cytophagia</taxon>
        <taxon>Cytophagales</taxon>
        <taxon>Spirosomataceae</taxon>
        <taxon>Fibrella</taxon>
    </lineage>
</organism>
<keyword evidence="2" id="KW-0732">Signal</keyword>
<dbReference type="InterPro" id="IPR051795">
    <property type="entry name" value="Glycosyl_Hydrlase_43"/>
</dbReference>
<keyword evidence="9" id="KW-1185">Reference proteome</keyword>
<dbReference type="SMART" id="SM00606">
    <property type="entry name" value="CBD_IV"/>
    <property type="match status" value="1"/>
</dbReference>
<dbReference type="InterPro" id="IPR005084">
    <property type="entry name" value="CBM6"/>
</dbReference>
<gene>
    <name evidence="8" type="ORF">FAES_2338</name>
</gene>
<dbReference type="KEGG" id="fae:FAES_2338"/>
<comment type="similarity">
    <text evidence="1">Belongs to the glycosyl hydrolase 43 family.</text>
</comment>
<evidence type="ECO:0000256" key="3">
    <source>
        <dbReference type="ARBA" id="ARBA00022801"/>
    </source>
</evidence>
<evidence type="ECO:0000256" key="1">
    <source>
        <dbReference type="ARBA" id="ARBA00009865"/>
    </source>
</evidence>
<dbReference type="InterPro" id="IPR023296">
    <property type="entry name" value="Glyco_hydro_beta-prop_sf"/>
</dbReference>
<keyword evidence="4" id="KW-0326">Glycosidase</keyword>
<feature type="domain" description="CBM6" evidence="7">
    <location>
        <begin position="528"/>
        <end position="654"/>
    </location>
</feature>
<evidence type="ECO:0000313" key="9">
    <source>
        <dbReference type="Proteomes" id="UP000011058"/>
    </source>
</evidence>
<name>I0K894_9BACT</name>
<proteinExistence type="inferred from homology"/>
<dbReference type="InterPro" id="IPR006584">
    <property type="entry name" value="Cellulose-bd_IV"/>
</dbReference>
<dbReference type="SUPFAM" id="SSF49899">
    <property type="entry name" value="Concanavalin A-like lectins/glucanases"/>
    <property type="match status" value="1"/>
</dbReference>
<dbReference type="InterPro" id="IPR013320">
    <property type="entry name" value="ConA-like_dom_sf"/>
</dbReference>
<dbReference type="InterPro" id="IPR008979">
    <property type="entry name" value="Galactose-bd-like_sf"/>
</dbReference>
<dbReference type="PATRIC" id="fig|1166018.3.peg.4098"/>
<dbReference type="SUPFAM" id="SSF49785">
    <property type="entry name" value="Galactose-binding domain-like"/>
    <property type="match status" value="1"/>
</dbReference>
<dbReference type="eggNOG" id="COG3507">
    <property type="taxonomic scope" value="Bacteria"/>
</dbReference>
<keyword evidence="3 8" id="KW-0378">Hydrolase</keyword>
<dbReference type="Proteomes" id="UP000011058">
    <property type="component" value="Chromosome"/>
</dbReference>
<evidence type="ECO:0000256" key="2">
    <source>
        <dbReference type="ARBA" id="ARBA00022729"/>
    </source>
</evidence>
<dbReference type="Gene3D" id="2.60.120.200">
    <property type="match status" value="1"/>
</dbReference>
<dbReference type="AlphaFoldDB" id="I0K894"/>